<proteinExistence type="predicted"/>
<accession>A0ABW0H659</accession>
<reference evidence="2" key="1">
    <citation type="journal article" date="2019" name="Int. J. Syst. Evol. Microbiol.">
        <title>The Global Catalogue of Microorganisms (GCM) 10K type strain sequencing project: providing services to taxonomists for standard genome sequencing and annotation.</title>
        <authorList>
            <consortium name="The Broad Institute Genomics Platform"/>
            <consortium name="The Broad Institute Genome Sequencing Center for Infectious Disease"/>
            <person name="Wu L."/>
            <person name="Ma J."/>
        </authorList>
    </citation>
    <scope>NUCLEOTIDE SEQUENCE [LARGE SCALE GENOMIC DNA]</scope>
    <source>
        <strain evidence="2">CGMCC 1.16326</strain>
    </source>
</reference>
<dbReference type="EMBL" id="JBHSLV010000005">
    <property type="protein sequence ID" value="MFC5391404.1"/>
    <property type="molecule type" value="Genomic_DNA"/>
</dbReference>
<gene>
    <name evidence="1" type="ORF">ACFPPC_01985</name>
</gene>
<keyword evidence="2" id="KW-1185">Reference proteome</keyword>
<protein>
    <submittedName>
        <fullName evidence="1">Uncharacterized protein</fullName>
    </submittedName>
</protein>
<comment type="caution">
    <text evidence="1">The sequence shown here is derived from an EMBL/GenBank/DDBJ whole genome shotgun (WGS) entry which is preliminary data.</text>
</comment>
<dbReference type="RefSeq" id="WP_377006257.1">
    <property type="nucleotide sequence ID" value="NZ_JBHSLV010000005.1"/>
</dbReference>
<name>A0ABW0H659_9HYPH</name>
<sequence length="305" mass="34389">MLYAVCLAGVPGRIINEVLNDLKKHYSDTFVFRGPGATLRADNLAQYDADHLAEILRLSADAIFRKTKRPHGFCRSAVGGCIVRNGSSRGCGRLPEQTCSYQKPDFFIVFYQEGREEARIKESFHHSALLRQIPMAFYNKKDRTRDFIISEIKKCMPLLGTLSHQIKSSNSPLLLPPLNFGMNDLINLLIKAPEREIKGEIKQFKRAYLKNESRAYAGRGSLSFKPAENTQRHGLPTLHETESIAISRIFRLGCQYEPNLHFDVSRNDGSDLGGKSLFSCRERGSIRPRGTHVNITVDDCFIGNV</sequence>
<dbReference type="Proteomes" id="UP001596104">
    <property type="component" value="Unassembled WGS sequence"/>
</dbReference>
<organism evidence="1 2">
    <name type="scientific">Bosea vestrisii</name>
    <dbReference type="NCBI Taxonomy" id="151416"/>
    <lineage>
        <taxon>Bacteria</taxon>
        <taxon>Pseudomonadati</taxon>
        <taxon>Pseudomonadota</taxon>
        <taxon>Alphaproteobacteria</taxon>
        <taxon>Hyphomicrobiales</taxon>
        <taxon>Boseaceae</taxon>
        <taxon>Bosea</taxon>
    </lineage>
</organism>
<evidence type="ECO:0000313" key="2">
    <source>
        <dbReference type="Proteomes" id="UP001596104"/>
    </source>
</evidence>
<evidence type="ECO:0000313" key="1">
    <source>
        <dbReference type="EMBL" id="MFC5391404.1"/>
    </source>
</evidence>